<dbReference type="PROSITE" id="PS51257">
    <property type="entry name" value="PROKAR_LIPOPROTEIN"/>
    <property type="match status" value="1"/>
</dbReference>
<evidence type="ECO:0000313" key="8">
    <source>
        <dbReference type="EMBL" id="TWV99545.1"/>
    </source>
</evidence>
<dbReference type="GO" id="GO:0009279">
    <property type="term" value="C:cell outer membrane"/>
    <property type="evidence" value="ECO:0007669"/>
    <property type="project" value="UniProtKB-SubCell"/>
</dbReference>
<dbReference type="AlphaFoldDB" id="A0A5C6LVZ8"/>
<gene>
    <name evidence="8" type="ORF">FEF09_16270</name>
</gene>
<dbReference type="RefSeq" id="WP_146306106.1">
    <property type="nucleotide sequence ID" value="NZ_VOHS01000015.1"/>
</dbReference>
<dbReference type="Pfam" id="PF14322">
    <property type="entry name" value="SusD-like_3"/>
    <property type="match status" value="1"/>
</dbReference>
<evidence type="ECO:0000259" key="7">
    <source>
        <dbReference type="Pfam" id="PF14322"/>
    </source>
</evidence>
<dbReference type="InterPro" id="IPR012944">
    <property type="entry name" value="SusD_RagB_dom"/>
</dbReference>
<feature type="domain" description="SusD-like N-terminal" evidence="7">
    <location>
        <begin position="96"/>
        <end position="217"/>
    </location>
</feature>
<comment type="caution">
    <text evidence="8">The sequence shown here is derived from an EMBL/GenBank/DDBJ whole genome shotgun (WGS) entry which is preliminary data.</text>
</comment>
<dbReference type="Gene3D" id="1.25.40.390">
    <property type="match status" value="1"/>
</dbReference>
<comment type="subcellular location">
    <subcellularLocation>
        <location evidence="1">Cell outer membrane</location>
    </subcellularLocation>
</comment>
<evidence type="ECO:0000256" key="5">
    <source>
        <dbReference type="ARBA" id="ARBA00023237"/>
    </source>
</evidence>
<dbReference type="Proteomes" id="UP000318815">
    <property type="component" value="Unassembled WGS sequence"/>
</dbReference>
<evidence type="ECO:0000256" key="1">
    <source>
        <dbReference type="ARBA" id="ARBA00004442"/>
    </source>
</evidence>
<organism evidence="8 9">
    <name type="scientific">Chitinophaga pinensis</name>
    <dbReference type="NCBI Taxonomy" id="79329"/>
    <lineage>
        <taxon>Bacteria</taxon>
        <taxon>Pseudomonadati</taxon>
        <taxon>Bacteroidota</taxon>
        <taxon>Chitinophagia</taxon>
        <taxon>Chitinophagales</taxon>
        <taxon>Chitinophagaceae</taxon>
        <taxon>Chitinophaga</taxon>
    </lineage>
</organism>
<proteinExistence type="inferred from homology"/>
<protein>
    <submittedName>
        <fullName evidence="8">RagB/SusD family nutrient uptake outer membrane protein</fullName>
    </submittedName>
</protein>
<evidence type="ECO:0000259" key="6">
    <source>
        <dbReference type="Pfam" id="PF07980"/>
    </source>
</evidence>
<evidence type="ECO:0000256" key="2">
    <source>
        <dbReference type="ARBA" id="ARBA00006275"/>
    </source>
</evidence>
<evidence type="ECO:0000256" key="4">
    <source>
        <dbReference type="ARBA" id="ARBA00023136"/>
    </source>
</evidence>
<dbReference type="OrthoDB" id="5694214at2"/>
<evidence type="ECO:0000313" key="9">
    <source>
        <dbReference type="Proteomes" id="UP000318815"/>
    </source>
</evidence>
<name>A0A5C6LVZ8_9BACT</name>
<keyword evidence="4" id="KW-0472">Membrane</keyword>
<keyword evidence="9" id="KW-1185">Reference proteome</keyword>
<dbReference type="EMBL" id="VOHS01000015">
    <property type="protein sequence ID" value="TWV99545.1"/>
    <property type="molecule type" value="Genomic_DNA"/>
</dbReference>
<feature type="domain" description="RagB/SusD" evidence="6">
    <location>
        <begin position="257"/>
        <end position="548"/>
    </location>
</feature>
<comment type="similarity">
    <text evidence="2">Belongs to the SusD family.</text>
</comment>
<keyword evidence="3" id="KW-0732">Signal</keyword>
<dbReference type="InterPro" id="IPR011990">
    <property type="entry name" value="TPR-like_helical_dom_sf"/>
</dbReference>
<sequence length="549" mass="62164">MKRYINLFIIFITGAGLLAACNKQLEEYNPSGLTVDQVFSTPDGFETLVSAAYSYNRWWYGKEEGYSISEMGTDLWTSGTGDKYPDLTQYINLQASNGVMSVLWRQLYSAINLCNTGIGRIGNAGFTDEKRAMRDAELHFLRAFYYWHIVEMWGGVHFTVTETAGVETTANRTPVDTFYAQIFRDLDIAVKNLPVSTSDYGRATKPVAQAFLARMYLTRGMNDRAAALADSVITKYGFSLVPKYADLWKMDNLQNKEIVWAVNYMKNLVFDDRIDATLYPNGHSRGANNGHLMFGMKYDDLPGMQRDVLNGRPFNRYMPTLYLLDLFNEKADARYDATFKSVWLCNNTKTAPAGMKLGDTAVICTKYVVSNADTAGKKYRVYDRNICYYANQGGKDRTRYVSLQKFDDPSRASMNEEQSAKDAYIIRLAEMYLIAAEAQIKLGNTGKAADYINVLRKRAAIPGHEADMEVSAANMTVEFILDERARELAGEQLRWFDLKRTGKLSAQIIAHNPDAAKNFQEFHNVRPIPQDQIDAVTNKAEFTQNPNYQ</sequence>
<keyword evidence="5" id="KW-0998">Cell outer membrane</keyword>
<dbReference type="InterPro" id="IPR033985">
    <property type="entry name" value="SusD-like_N"/>
</dbReference>
<reference evidence="8 9" key="1">
    <citation type="submission" date="2019-08" db="EMBL/GenBank/DDBJ databases">
        <title>Whole genome sequencing of chitin degrading bacteria Chitinophaga pinensis YS16.</title>
        <authorList>
            <person name="Singh R.P."/>
            <person name="Manchanda G."/>
            <person name="Maurya I.K."/>
            <person name="Joshi N.K."/>
            <person name="Srivastava A.K."/>
        </authorList>
    </citation>
    <scope>NUCLEOTIDE SEQUENCE [LARGE SCALE GENOMIC DNA]</scope>
    <source>
        <strain evidence="8 9">YS-16</strain>
    </source>
</reference>
<dbReference type="Pfam" id="PF07980">
    <property type="entry name" value="SusD_RagB"/>
    <property type="match status" value="1"/>
</dbReference>
<evidence type="ECO:0000256" key="3">
    <source>
        <dbReference type="ARBA" id="ARBA00022729"/>
    </source>
</evidence>
<dbReference type="SUPFAM" id="SSF48452">
    <property type="entry name" value="TPR-like"/>
    <property type="match status" value="1"/>
</dbReference>
<accession>A0A5C6LVZ8</accession>